<reference evidence="1 2" key="1">
    <citation type="submission" date="2019-10" db="EMBL/GenBank/DDBJ databases">
        <authorList>
            <person name="Karimi E."/>
        </authorList>
    </citation>
    <scope>NUCLEOTIDE SEQUENCE [LARGE SCALE GENOMIC DNA]</scope>
    <source>
        <strain evidence="1">Bacillus sp. 71</strain>
    </source>
</reference>
<dbReference type="Proteomes" id="UP000437562">
    <property type="component" value="Unassembled WGS sequence"/>
</dbReference>
<proteinExistence type="predicted"/>
<evidence type="ECO:0000313" key="1">
    <source>
        <dbReference type="EMBL" id="VXC43946.1"/>
    </source>
</evidence>
<evidence type="ECO:0000313" key="2">
    <source>
        <dbReference type="Proteomes" id="UP000437562"/>
    </source>
</evidence>
<protein>
    <submittedName>
        <fullName evidence="1">Uncharacterized protein</fullName>
    </submittedName>
</protein>
<organism evidence="1 2">
    <name type="scientific">Bacillus mycoides</name>
    <dbReference type="NCBI Taxonomy" id="1405"/>
    <lineage>
        <taxon>Bacteria</taxon>
        <taxon>Bacillati</taxon>
        <taxon>Bacillota</taxon>
        <taxon>Bacilli</taxon>
        <taxon>Bacillales</taxon>
        <taxon>Bacillaceae</taxon>
        <taxon>Bacillus</taxon>
        <taxon>Bacillus cereus group</taxon>
    </lineage>
</organism>
<name>A0A653YN44_BACMY</name>
<dbReference type="EMBL" id="CABWMC010000023">
    <property type="protein sequence ID" value="VXC43946.1"/>
    <property type="molecule type" value="Genomic_DNA"/>
</dbReference>
<dbReference type="AlphaFoldDB" id="A0A653YN44"/>
<gene>
    <name evidence="1" type="ORF">BACI71_30911</name>
</gene>
<accession>A0A653YN44</accession>
<sequence length="59" mass="7199">MNFQTLYYIYAKKRKVDDYDRFRELLQGCESSKHRIIEYHLGASLAKGKLSRGRRYRLR</sequence>